<comment type="caution">
    <text evidence="1">The sequence shown here is derived from an EMBL/GenBank/DDBJ whole genome shotgun (WGS) entry which is preliminary data.</text>
</comment>
<dbReference type="Proteomes" id="UP000299102">
    <property type="component" value="Unassembled WGS sequence"/>
</dbReference>
<sequence>MLDELANEEVPTYRGTRINITSRWDSAGVVSSIIRSVREVYKTQAFKQIVPTGAFVRFKLCEGTPRAPETDGIYERKIKQGHPKIPFEEAYAINLLILLSDFIEM</sequence>
<proteinExistence type="predicted"/>
<keyword evidence="2" id="KW-1185">Reference proteome</keyword>
<evidence type="ECO:0000313" key="2">
    <source>
        <dbReference type="Proteomes" id="UP000299102"/>
    </source>
</evidence>
<gene>
    <name evidence="1" type="ORF">EVAR_45855_1</name>
</gene>
<evidence type="ECO:0000313" key="1">
    <source>
        <dbReference type="EMBL" id="GBP52006.1"/>
    </source>
</evidence>
<protein>
    <submittedName>
        <fullName evidence="1">Uncharacterized protein</fullName>
    </submittedName>
</protein>
<dbReference type="AlphaFoldDB" id="A0A4C1WKM6"/>
<name>A0A4C1WKM6_EUMVA</name>
<dbReference type="EMBL" id="BGZK01000593">
    <property type="protein sequence ID" value="GBP52006.1"/>
    <property type="molecule type" value="Genomic_DNA"/>
</dbReference>
<reference evidence="1 2" key="1">
    <citation type="journal article" date="2019" name="Commun. Biol.">
        <title>The bagworm genome reveals a unique fibroin gene that provides high tensile strength.</title>
        <authorList>
            <person name="Kono N."/>
            <person name="Nakamura H."/>
            <person name="Ohtoshi R."/>
            <person name="Tomita M."/>
            <person name="Numata K."/>
            <person name="Arakawa K."/>
        </authorList>
    </citation>
    <scope>NUCLEOTIDE SEQUENCE [LARGE SCALE GENOMIC DNA]</scope>
</reference>
<accession>A0A4C1WKM6</accession>
<organism evidence="1 2">
    <name type="scientific">Eumeta variegata</name>
    <name type="common">Bagworm moth</name>
    <name type="synonym">Eumeta japonica</name>
    <dbReference type="NCBI Taxonomy" id="151549"/>
    <lineage>
        <taxon>Eukaryota</taxon>
        <taxon>Metazoa</taxon>
        <taxon>Ecdysozoa</taxon>
        <taxon>Arthropoda</taxon>
        <taxon>Hexapoda</taxon>
        <taxon>Insecta</taxon>
        <taxon>Pterygota</taxon>
        <taxon>Neoptera</taxon>
        <taxon>Endopterygota</taxon>
        <taxon>Lepidoptera</taxon>
        <taxon>Glossata</taxon>
        <taxon>Ditrysia</taxon>
        <taxon>Tineoidea</taxon>
        <taxon>Psychidae</taxon>
        <taxon>Oiketicinae</taxon>
        <taxon>Eumeta</taxon>
    </lineage>
</organism>